<comment type="caution">
    <text evidence="1">The sequence shown here is derived from an EMBL/GenBank/DDBJ whole genome shotgun (WGS) entry which is preliminary data.</text>
</comment>
<evidence type="ECO:0000313" key="1">
    <source>
        <dbReference type="EMBL" id="CAK9049767.1"/>
    </source>
</evidence>
<reference evidence="1 2" key="1">
    <citation type="submission" date="2024-02" db="EMBL/GenBank/DDBJ databases">
        <authorList>
            <person name="Chen Y."/>
            <person name="Shah S."/>
            <person name="Dougan E. K."/>
            <person name="Thang M."/>
            <person name="Chan C."/>
        </authorList>
    </citation>
    <scope>NUCLEOTIDE SEQUENCE [LARGE SCALE GENOMIC DNA]</scope>
</reference>
<sequence length="161" mass="17913">MRLPKVKNKYPAPVQVTVDDIVRSAEGGTRNVGPRALPATTCRGYKGEPPAGTEVTEAAEVPGQSEKGSEPRLVFKHRPFGPSTELLRAGVRAQLRVRPKGDWAYRRLLCIGVCKENVGTCPMAKLPQDFLRYFVDYVFSFLVRQPPLGEQTRQQKVAKYA</sequence>
<evidence type="ECO:0000313" key="2">
    <source>
        <dbReference type="Proteomes" id="UP001642484"/>
    </source>
</evidence>
<proteinExistence type="predicted"/>
<keyword evidence="2" id="KW-1185">Reference proteome</keyword>
<dbReference type="Proteomes" id="UP001642484">
    <property type="component" value="Unassembled WGS sequence"/>
</dbReference>
<gene>
    <name evidence="1" type="ORF">CCMP2556_LOCUS25427</name>
</gene>
<dbReference type="EMBL" id="CAXAMN010017113">
    <property type="protein sequence ID" value="CAK9049767.1"/>
    <property type="molecule type" value="Genomic_DNA"/>
</dbReference>
<accession>A0ABP0ME43</accession>
<organism evidence="1 2">
    <name type="scientific">Durusdinium trenchii</name>
    <dbReference type="NCBI Taxonomy" id="1381693"/>
    <lineage>
        <taxon>Eukaryota</taxon>
        <taxon>Sar</taxon>
        <taxon>Alveolata</taxon>
        <taxon>Dinophyceae</taxon>
        <taxon>Suessiales</taxon>
        <taxon>Symbiodiniaceae</taxon>
        <taxon>Durusdinium</taxon>
    </lineage>
</organism>
<name>A0ABP0ME43_9DINO</name>
<protein>
    <submittedName>
        <fullName evidence="1">Uncharacterized protein</fullName>
    </submittedName>
</protein>